<dbReference type="Gene3D" id="3.50.50.60">
    <property type="entry name" value="FAD/NAD(P)-binding domain"/>
    <property type="match status" value="1"/>
</dbReference>
<dbReference type="Gene3D" id="3.30.9.10">
    <property type="entry name" value="D-Amino Acid Oxidase, subunit A, domain 2"/>
    <property type="match status" value="1"/>
</dbReference>
<dbReference type="Pfam" id="PF07976">
    <property type="entry name" value="Phe_hydrox_dim"/>
    <property type="match status" value="1"/>
</dbReference>
<sequence>MGLFDPLAEIGYVIRDAVSYKGTTELPSRGWSTILNAVKGKTYFDFSLSIRQKVIEEIIRERIRCLDRTALRSAARLITYTIDSSKEHSVRAEVQENGKAVVIQCKYLIGADGGKSTVRHLAGISFPGVTSTFKWIRLDGIVKSDMPASRQGGVAVESSTYGSVLWTPTDSGRTRIGFICSDELYSQGVSAEVVMNEAKKAVKPFTLEFINLDWWTVYAIGQRVAETFYDGPVLLVGDAAHTHSSGAAQGMNTGFHDASNLGWKLAGVLKGWFHKSILNTYDTERRASVEHLIQLDKDVASLISGVIPEHYNPPSGANVHDYLNRVFEENAAFTVGLGINYELNVVNTTDRESLKCCNLQIGYRLPDVLLYRPGVNIPKRLYEFMPNIGVFYTLVMVGELDPDSPQPRLKQENLNALNKLRSSIEERFNLFQKQVRFLTIVKGSTVVQTTETLQGPPIGKALYDIQGQCYDLYGINESISVVIIVRPDGIVSSIMPLDEPEKLWEYFSNFMKPNDDSSYGFELDQKVFNQGEACGEVSLEDEA</sequence>
<dbReference type="Pfam" id="PF01494">
    <property type="entry name" value="FAD_binding_3"/>
    <property type="match status" value="1"/>
</dbReference>
<evidence type="ECO:0000313" key="8">
    <source>
        <dbReference type="Proteomes" id="UP001050691"/>
    </source>
</evidence>
<dbReference type="GO" id="GO:0071949">
    <property type="term" value="F:FAD binding"/>
    <property type="evidence" value="ECO:0007669"/>
    <property type="project" value="InterPro"/>
</dbReference>
<dbReference type="AlphaFoldDB" id="A0AAV5AN52"/>
<dbReference type="GO" id="GO:0016709">
    <property type="term" value="F:oxidoreductase activity, acting on paired donors, with incorporation or reduction of molecular oxygen, NAD(P)H as one donor, and incorporation of one atom of oxygen"/>
    <property type="evidence" value="ECO:0007669"/>
    <property type="project" value="UniProtKB-ARBA"/>
</dbReference>
<gene>
    <name evidence="7" type="ORF">Clacol_009213</name>
</gene>
<comment type="similarity">
    <text evidence="1">Belongs to the PheA/TfdB FAD monooxygenase family.</text>
</comment>
<dbReference type="PANTHER" id="PTHR43004">
    <property type="entry name" value="TRK SYSTEM POTASSIUM UPTAKE PROTEIN"/>
    <property type="match status" value="1"/>
</dbReference>
<keyword evidence="8" id="KW-1185">Reference proteome</keyword>
<keyword evidence="2" id="KW-0285">Flavoprotein</keyword>
<dbReference type="InterPro" id="IPR002938">
    <property type="entry name" value="FAD-bd"/>
</dbReference>
<dbReference type="Proteomes" id="UP001050691">
    <property type="component" value="Unassembled WGS sequence"/>
</dbReference>
<organism evidence="7 8">
    <name type="scientific">Clathrus columnatus</name>
    <dbReference type="NCBI Taxonomy" id="1419009"/>
    <lineage>
        <taxon>Eukaryota</taxon>
        <taxon>Fungi</taxon>
        <taxon>Dikarya</taxon>
        <taxon>Basidiomycota</taxon>
        <taxon>Agaricomycotina</taxon>
        <taxon>Agaricomycetes</taxon>
        <taxon>Phallomycetidae</taxon>
        <taxon>Phallales</taxon>
        <taxon>Clathraceae</taxon>
        <taxon>Clathrus</taxon>
    </lineage>
</organism>
<dbReference type="EMBL" id="BPWL01000010">
    <property type="protein sequence ID" value="GJJ14943.1"/>
    <property type="molecule type" value="Genomic_DNA"/>
</dbReference>
<keyword evidence="3" id="KW-0274">FAD</keyword>
<dbReference type="SUPFAM" id="SSF54373">
    <property type="entry name" value="FAD-linked reductases, C-terminal domain"/>
    <property type="match status" value="1"/>
</dbReference>
<dbReference type="SUPFAM" id="SSF52833">
    <property type="entry name" value="Thioredoxin-like"/>
    <property type="match status" value="1"/>
</dbReference>
<proteinExistence type="inferred from homology"/>
<comment type="caution">
    <text evidence="7">The sequence shown here is derived from an EMBL/GenBank/DDBJ whole genome shotgun (WGS) entry which is preliminary data.</text>
</comment>
<evidence type="ECO:0000256" key="1">
    <source>
        <dbReference type="ARBA" id="ARBA00007801"/>
    </source>
</evidence>
<dbReference type="PRINTS" id="PR00420">
    <property type="entry name" value="RNGMNOXGNASE"/>
</dbReference>
<evidence type="ECO:0000259" key="5">
    <source>
        <dbReference type="Pfam" id="PF01494"/>
    </source>
</evidence>
<dbReference type="InterPro" id="IPR050641">
    <property type="entry name" value="RIFMO-like"/>
</dbReference>
<evidence type="ECO:0000256" key="3">
    <source>
        <dbReference type="ARBA" id="ARBA00022827"/>
    </source>
</evidence>
<evidence type="ECO:0000259" key="6">
    <source>
        <dbReference type="Pfam" id="PF07976"/>
    </source>
</evidence>
<feature type="domain" description="FAD-binding" evidence="5">
    <location>
        <begin position="49"/>
        <end position="294"/>
    </location>
</feature>
<feature type="domain" description="Phenol hydroxylase-like C-terminal dimerisation" evidence="6">
    <location>
        <begin position="357"/>
        <end position="513"/>
    </location>
</feature>
<accession>A0AAV5AN52</accession>
<dbReference type="Gene3D" id="3.40.30.20">
    <property type="match status" value="1"/>
</dbReference>
<evidence type="ECO:0000256" key="4">
    <source>
        <dbReference type="ARBA" id="ARBA00023002"/>
    </source>
</evidence>
<dbReference type="InterPro" id="IPR012941">
    <property type="entry name" value="Phe_hydrox_C_dim_dom"/>
</dbReference>
<evidence type="ECO:0000313" key="7">
    <source>
        <dbReference type="EMBL" id="GJJ14943.1"/>
    </source>
</evidence>
<dbReference type="InterPro" id="IPR038220">
    <property type="entry name" value="PHOX_C_sf"/>
</dbReference>
<name>A0AAV5AN52_9AGAM</name>
<dbReference type="PANTHER" id="PTHR43004:SF5">
    <property type="entry name" value="FAD-BINDING DOMAIN-CONTAINING PROTEIN"/>
    <property type="match status" value="1"/>
</dbReference>
<dbReference type="SUPFAM" id="SSF51905">
    <property type="entry name" value="FAD/NAD(P)-binding domain"/>
    <property type="match status" value="1"/>
</dbReference>
<protein>
    <submittedName>
        <fullName evidence="7">Uncharacterized protein</fullName>
    </submittedName>
</protein>
<dbReference type="InterPro" id="IPR036188">
    <property type="entry name" value="FAD/NAD-bd_sf"/>
</dbReference>
<evidence type="ECO:0000256" key="2">
    <source>
        <dbReference type="ARBA" id="ARBA00022630"/>
    </source>
</evidence>
<keyword evidence="4" id="KW-0560">Oxidoreductase</keyword>
<dbReference type="InterPro" id="IPR036249">
    <property type="entry name" value="Thioredoxin-like_sf"/>
</dbReference>
<reference evidence="7" key="1">
    <citation type="submission" date="2021-10" db="EMBL/GenBank/DDBJ databases">
        <title>De novo Genome Assembly of Clathrus columnatus (Basidiomycota, Fungi) Using Illumina and Nanopore Sequence Data.</title>
        <authorList>
            <person name="Ogiso-Tanaka E."/>
            <person name="Itagaki H."/>
            <person name="Hosoya T."/>
            <person name="Hosaka K."/>
        </authorList>
    </citation>
    <scope>NUCLEOTIDE SEQUENCE</scope>
    <source>
        <strain evidence="7">MO-923</strain>
    </source>
</reference>